<sequence length="73" mass="8214">MLRVSIKICSPVEDFNPELLVRRHLVADKMGIENSLLLMRLGSLEDYGYSGMIAIFRFQSTTMDANGYTLTGI</sequence>
<keyword evidence="2" id="KW-1185">Reference proteome</keyword>
<evidence type="ECO:0000313" key="2">
    <source>
        <dbReference type="Proteomes" id="UP001420932"/>
    </source>
</evidence>
<dbReference type="EMBL" id="JBBNAF010000001">
    <property type="protein sequence ID" value="KAK9169740.1"/>
    <property type="molecule type" value="Genomic_DNA"/>
</dbReference>
<proteinExistence type="predicted"/>
<gene>
    <name evidence="1" type="ORF">Syun_001880</name>
</gene>
<dbReference type="Proteomes" id="UP001420932">
    <property type="component" value="Unassembled WGS sequence"/>
</dbReference>
<comment type="caution">
    <text evidence="1">The sequence shown here is derived from an EMBL/GenBank/DDBJ whole genome shotgun (WGS) entry which is preliminary data.</text>
</comment>
<accession>A0AAP0LHM2</accession>
<protein>
    <submittedName>
        <fullName evidence="1">Uncharacterized protein</fullName>
    </submittedName>
</protein>
<dbReference type="AlphaFoldDB" id="A0AAP0LHM2"/>
<name>A0AAP0LHM2_9MAGN</name>
<reference evidence="1 2" key="1">
    <citation type="submission" date="2024-01" db="EMBL/GenBank/DDBJ databases">
        <title>Genome assemblies of Stephania.</title>
        <authorList>
            <person name="Yang L."/>
        </authorList>
    </citation>
    <scope>NUCLEOTIDE SEQUENCE [LARGE SCALE GENOMIC DNA]</scope>
    <source>
        <strain evidence="1">YNDBR</strain>
        <tissue evidence="1">Leaf</tissue>
    </source>
</reference>
<organism evidence="1 2">
    <name type="scientific">Stephania yunnanensis</name>
    <dbReference type="NCBI Taxonomy" id="152371"/>
    <lineage>
        <taxon>Eukaryota</taxon>
        <taxon>Viridiplantae</taxon>
        <taxon>Streptophyta</taxon>
        <taxon>Embryophyta</taxon>
        <taxon>Tracheophyta</taxon>
        <taxon>Spermatophyta</taxon>
        <taxon>Magnoliopsida</taxon>
        <taxon>Ranunculales</taxon>
        <taxon>Menispermaceae</taxon>
        <taxon>Menispermoideae</taxon>
        <taxon>Cissampelideae</taxon>
        <taxon>Stephania</taxon>
    </lineage>
</organism>
<evidence type="ECO:0000313" key="1">
    <source>
        <dbReference type="EMBL" id="KAK9169740.1"/>
    </source>
</evidence>